<evidence type="ECO:0000259" key="3">
    <source>
        <dbReference type="PROSITE" id="PS50110"/>
    </source>
</evidence>
<keyword evidence="5" id="KW-1185">Reference proteome</keyword>
<dbReference type="InterPro" id="IPR011006">
    <property type="entry name" value="CheY-like_superfamily"/>
</dbReference>
<evidence type="ECO:0000256" key="1">
    <source>
        <dbReference type="ARBA" id="ARBA00022553"/>
    </source>
</evidence>
<name>A0ABW5D729_9BACT</name>
<feature type="modified residue" description="4-aspartylphosphate" evidence="2">
    <location>
        <position position="64"/>
    </location>
</feature>
<keyword evidence="1 2" id="KW-0597">Phosphoprotein</keyword>
<dbReference type="InterPro" id="IPR050595">
    <property type="entry name" value="Bact_response_regulator"/>
</dbReference>
<evidence type="ECO:0000313" key="5">
    <source>
        <dbReference type="Proteomes" id="UP001597375"/>
    </source>
</evidence>
<gene>
    <name evidence="4" type="ORF">ACFSSA_08390</name>
</gene>
<comment type="caution">
    <text evidence="4">The sequence shown here is derived from an EMBL/GenBank/DDBJ whole genome shotgun (WGS) entry which is preliminary data.</text>
</comment>
<sequence length="353" mass="38036">MSSENDTYDYQRHAILFVDDEANSRKYFQRLFGRKFRILEAEDGVQALEVFRANADDIGIIVTDQRMPNETGVGFLTKIAADYPDVIKILSTAYADIDAAIGSVNQGGIFRYITKPWDIPELEITLRRAMEFYIVKRERDALMGAKMLAVGNVLLANRLAAFAFVPVCAAIPSANAAEAIASFIRLAISSPDAATESRNDTSTPNLSKLHARQLQLATLLEQKLPSAIKASDCAGRVKNLAEALTSAGANGLTVNEDATEICAETDPTPVLLEAILGNESDPRVSEDAIAVLAAIMGIYDSGFAVTRKRAATLQLTVSPRVERAGSADQTAGSQAAKWLIEDELLVSAALGIL</sequence>
<feature type="domain" description="Response regulatory" evidence="3">
    <location>
        <begin position="14"/>
        <end position="130"/>
    </location>
</feature>
<dbReference type="Proteomes" id="UP001597375">
    <property type="component" value="Unassembled WGS sequence"/>
</dbReference>
<dbReference type="SUPFAM" id="SSF52172">
    <property type="entry name" value="CheY-like"/>
    <property type="match status" value="1"/>
</dbReference>
<dbReference type="RefSeq" id="WP_386819982.1">
    <property type="nucleotide sequence ID" value="NZ_JBHUIT010000011.1"/>
</dbReference>
<dbReference type="EMBL" id="JBHUIT010000011">
    <property type="protein sequence ID" value="MFD2256692.1"/>
    <property type="molecule type" value="Genomic_DNA"/>
</dbReference>
<evidence type="ECO:0000256" key="2">
    <source>
        <dbReference type="PROSITE-ProRule" id="PRU00169"/>
    </source>
</evidence>
<dbReference type="Gene3D" id="3.40.50.2300">
    <property type="match status" value="1"/>
</dbReference>
<dbReference type="InterPro" id="IPR001789">
    <property type="entry name" value="Sig_transdc_resp-reg_receiver"/>
</dbReference>
<dbReference type="PANTHER" id="PTHR44591">
    <property type="entry name" value="STRESS RESPONSE REGULATOR PROTEIN 1"/>
    <property type="match status" value="1"/>
</dbReference>
<evidence type="ECO:0000313" key="4">
    <source>
        <dbReference type="EMBL" id="MFD2256692.1"/>
    </source>
</evidence>
<protein>
    <submittedName>
        <fullName evidence="4">Response regulator</fullName>
    </submittedName>
</protein>
<reference evidence="5" key="1">
    <citation type="journal article" date="2019" name="Int. J. Syst. Evol. Microbiol.">
        <title>The Global Catalogue of Microorganisms (GCM) 10K type strain sequencing project: providing services to taxonomists for standard genome sequencing and annotation.</title>
        <authorList>
            <consortium name="The Broad Institute Genomics Platform"/>
            <consortium name="The Broad Institute Genome Sequencing Center for Infectious Disease"/>
            <person name="Wu L."/>
            <person name="Ma J."/>
        </authorList>
    </citation>
    <scope>NUCLEOTIDE SEQUENCE [LARGE SCALE GENOMIC DNA]</scope>
    <source>
        <strain evidence="5">CGMCC 4.7106</strain>
    </source>
</reference>
<dbReference type="Pfam" id="PF00072">
    <property type="entry name" value="Response_reg"/>
    <property type="match status" value="1"/>
</dbReference>
<proteinExistence type="predicted"/>
<organism evidence="4 5">
    <name type="scientific">Luteolibacter algae</name>
    <dbReference type="NCBI Taxonomy" id="454151"/>
    <lineage>
        <taxon>Bacteria</taxon>
        <taxon>Pseudomonadati</taxon>
        <taxon>Verrucomicrobiota</taxon>
        <taxon>Verrucomicrobiia</taxon>
        <taxon>Verrucomicrobiales</taxon>
        <taxon>Verrucomicrobiaceae</taxon>
        <taxon>Luteolibacter</taxon>
    </lineage>
</organism>
<dbReference type="PROSITE" id="PS50110">
    <property type="entry name" value="RESPONSE_REGULATORY"/>
    <property type="match status" value="1"/>
</dbReference>
<dbReference type="SMART" id="SM00448">
    <property type="entry name" value="REC"/>
    <property type="match status" value="1"/>
</dbReference>
<dbReference type="PANTHER" id="PTHR44591:SF19">
    <property type="entry name" value="TWO-COMPONENT RESPONSE REGULATOR-RELATED"/>
    <property type="match status" value="1"/>
</dbReference>
<accession>A0ABW5D729</accession>
<dbReference type="CDD" id="cd17569">
    <property type="entry name" value="REC_HupR-like"/>
    <property type="match status" value="1"/>
</dbReference>